<reference evidence="1 2" key="1">
    <citation type="submission" date="2020-01" db="EMBL/GenBank/DDBJ databases">
        <title>Microvirga sp. nov., an arsenate reduction bacterium isolated from Tibet hotspring sediments.</title>
        <authorList>
            <person name="Yuan C.-G."/>
        </authorList>
    </citation>
    <scope>NUCLEOTIDE SEQUENCE [LARGE SCALE GENOMIC DNA]</scope>
    <source>
        <strain evidence="1 2">SYSU G3D203</strain>
    </source>
</reference>
<comment type="caution">
    <text evidence="1">The sequence shown here is derived from an EMBL/GenBank/DDBJ whole genome shotgun (WGS) entry which is preliminary data.</text>
</comment>
<protein>
    <submittedName>
        <fullName evidence="1">Phosphotransferase</fullName>
    </submittedName>
</protein>
<accession>A0ABW9Z3T2</accession>
<evidence type="ECO:0000313" key="1">
    <source>
        <dbReference type="EMBL" id="NBJ27110.1"/>
    </source>
</evidence>
<dbReference type="EMBL" id="JAAAXJ010000027">
    <property type="protein sequence ID" value="NBJ27110.1"/>
    <property type="molecule type" value="Genomic_DNA"/>
</dbReference>
<sequence>MPRSNPGPFHIDRQEEVIAARFAGTVGIGPPVLYANPQGVMLTRFIEDAKPMSIEAYQADPSSVPRAAHVVARLHQSDLRLTRRFDPFRIIDEYRAECQQRSHDLPVLPSTLEAALEGARAHVTDSSVPLVPSHCDLVPENCLDAGSHMFLIDWEYARMNDPAWDLAYLCVEGAFDMTQEQLLLASYDDAAVTYGRLQVFKLLTCTLNALWGVLQEGTKGQQFFGSWTRERLASALQLTEDPRWTKWVAELK</sequence>
<dbReference type="Proteomes" id="UP000818323">
    <property type="component" value="Unassembled WGS sequence"/>
</dbReference>
<dbReference type="PANTHER" id="PTHR22603">
    <property type="entry name" value="CHOLINE/ETHANOALAMINE KINASE"/>
    <property type="match status" value="1"/>
</dbReference>
<dbReference type="InterPro" id="IPR011009">
    <property type="entry name" value="Kinase-like_dom_sf"/>
</dbReference>
<evidence type="ECO:0000313" key="2">
    <source>
        <dbReference type="Proteomes" id="UP000818323"/>
    </source>
</evidence>
<dbReference type="PANTHER" id="PTHR22603:SF66">
    <property type="entry name" value="ETHANOLAMINE KINASE"/>
    <property type="match status" value="1"/>
</dbReference>
<dbReference type="Gene3D" id="3.90.1200.10">
    <property type="match status" value="1"/>
</dbReference>
<organism evidence="1 2">
    <name type="scientific">Microvirga arsenatis</name>
    <dbReference type="NCBI Taxonomy" id="2692265"/>
    <lineage>
        <taxon>Bacteria</taxon>
        <taxon>Pseudomonadati</taxon>
        <taxon>Pseudomonadota</taxon>
        <taxon>Alphaproteobacteria</taxon>
        <taxon>Hyphomicrobiales</taxon>
        <taxon>Methylobacteriaceae</taxon>
        <taxon>Microvirga</taxon>
    </lineage>
</organism>
<dbReference type="Gene3D" id="3.30.200.20">
    <property type="entry name" value="Phosphorylase Kinase, domain 1"/>
    <property type="match status" value="1"/>
</dbReference>
<dbReference type="Pfam" id="PF01633">
    <property type="entry name" value="Choline_kinase"/>
    <property type="match status" value="1"/>
</dbReference>
<gene>
    <name evidence="1" type="ORF">GR303_22560</name>
</gene>
<proteinExistence type="predicted"/>
<name>A0ABW9Z3T2_9HYPH</name>
<dbReference type="SUPFAM" id="SSF56112">
    <property type="entry name" value="Protein kinase-like (PK-like)"/>
    <property type="match status" value="1"/>
</dbReference>
<keyword evidence="2" id="KW-1185">Reference proteome</keyword>
<dbReference type="CDD" id="cd05151">
    <property type="entry name" value="ChoK-like"/>
    <property type="match status" value="1"/>
</dbReference>